<dbReference type="Proteomes" id="UP001652583">
    <property type="component" value="Chromosome C1"/>
</dbReference>
<reference evidence="2" key="2">
    <citation type="submission" date="2025-08" db="UniProtKB">
        <authorList>
            <consortium name="RefSeq"/>
        </authorList>
    </citation>
    <scope>IDENTIFICATION</scope>
    <source>
        <tissue evidence="2">Blood</tissue>
    </source>
</reference>
<name>A0ABM3PDL9_ACIJB</name>
<proteinExistence type="predicted"/>
<keyword evidence="1" id="KW-1185">Reference proteome</keyword>
<dbReference type="GeneID" id="128313698"/>
<protein>
    <submittedName>
        <fullName evidence="2">Uncharacterized protein LOC128313698</fullName>
    </submittedName>
</protein>
<reference evidence="1" key="1">
    <citation type="submission" date="2025-05" db="UniProtKB">
        <authorList>
            <consortium name="RefSeq"/>
        </authorList>
    </citation>
    <scope>NUCLEOTIDE SEQUENCE [LARGE SCALE GENOMIC DNA]</scope>
</reference>
<dbReference type="RefSeq" id="XP_053069774.1">
    <property type="nucleotide sequence ID" value="XM_053213799.1"/>
</dbReference>
<evidence type="ECO:0000313" key="2">
    <source>
        <dbReference type="RefSeq" id="XP_053069774.1"/>
    </source>
</evidence>
<organism evidence="1 2">
    <name type="scientific">Acinonyx jubatus</name>
    <name type="common">Cheetah</name>
    <dbReference type="NCBI Taxonomy" id="32536"/>
    <lineage>
        <taxon>Eukaryota</taxon>
        <taxon>Metazoa</taxon>
        <taxon>Chordata</taxon>
        <taxon>Craniata</taxon>
        <taxon>Vertebrata</taxon>
        <taxon>Euteleostomi</taxon>
        <taxon>Mammalia</taxon>
        <taxon>Eutheria</taxon>
        <taxon>Laurasiatheria</taxon>
        <taxon>Carnivora</taxon>
        <taxon>Feliformia</taxon>
        <taxon>Felidae</taxon>
        <taxon>Felinae</taxon>
        <taxon>Acinonyx</taxon>
    </lineage>
</organism>
<evidence type="ECO:0000313" key="1">
    <source>
        <dbReference type="Proteomes" id="UP001652583"/>
    </source>
</evidence>
<sequence length="242" mass="25536">MLSAPRPALLTCRLAPTPRMPHGAARVPVLRPTLIPGPAYKLSPDSYCTKDKAHSLGYRRTRVCQARALPTLPIYLRPPILLSTHDCSCSCSGLHRALASALAPGPSVGAIGRCSLIPGSASTEWTGFQPTALDLSVLHFGPLVASMPSSISCNALPVLLYPERRSSAFFRLQNKHAIGSLLGLPSPAPQTRAGPALQSALPFTIGTCTGITPCLPVWEPESSGVVSVCPTAPLYPCTWHST</sequence>
<gene>
    <name evidence="2" type="primary">LOC128313698</name>
</gene>
<accession>A0ABM3PDL9</accession>